<evidence type="ECO:0000313" key="1">
    <source>
        <dbReference type="EMBL" id="MBR0599023.1"/>
    </source>
</evidence>
<dbReference type="RefSeq" id="WP_227019157.1">
    <property type="nucleotide sequence ID" value="NZ_JAGSND010000010.1"/>
</dbReference>
<keyword evidence="2" id="KW-1185">Reference proteome</keyword>
<organism evidence="1 2">
    <name type="scientific">Sinanaerobacter chloroacetimidivorans</name>
    <dbReference type="NCBI Taxonomy" id="2818044"/>
    <lineage>
        <taxon>Bacteria</taxon>
        <taxon>Bacillati</taxon>
        <taxon>Bacillota</taxon>
        <taxon>Clostridia</taxon>
        <taxon>Peptostreptococcales</taxon>
        <taxon>Anaerovoracaceae</taxon>
        <taxon>Sinanaerobacter</taxon>
    </lineage>
</organism>
<dbReference type="Proteomes" id="UP000675664">
    <property type="component" value="Unassembled WGS sequence"/>
</dbReference>
<protein>
    <submittedName>
        <fullName evidence="1">Uncharacterized protein</fullName>
    </submittedName>
</protein>
<reference evidence="1" key="2">
    <citation type="submission" date="2021-04" db="EMBL/GenBank/DDBJ databases">
        <authorList>
            <person name="Liu J."/>
        </authorList>
    </citation>
    <scope>NUCLEOTIDE SEQUENCE</scope>
    <source>
        <strain evidence="1">BAD-6</strain>
    </source>
</reference>
<reference evidence="1" key="1">
    <citation type="submission" date="2021-04" db="EMBL/GenBank/DDBJ databases">
        <title>Sinoanaerobacter chloroacetimidivorans sp. nov., an obligate anaerobic bacterium isolated from anaerobic sludge.</title>
        <authorList>
            <person name="Bao Y."/>
        </authorList>
    </citation>
    <scope>NUCLEOTIDE SEQUENCE</scope>
    <source>
        <strain evidence="1">BAD-6</strain>
    </source>
</reference>
<accession>A0A8J7W465</accession>
<evidence type="ECO:0000313" key="2">
    <source>
        <dbReference type="Proteomes" id="UP000675664"/>
    </source>
</evidence>
<proteinExistence type="predicted"/>
<comment type="caution">
    <text evidence="1">The sequence shown here is derived from an EMBL/GenBank/DDBJ whole genome shotgun (WGS) entry which is preliminary data.</text>
</comment>
<gene>
    <name evidence="1" type="ORF">KCX82_14130</name>
</gene>
<name>A0A8J7W465_9FIRM</name>
<dbReference type="AlphaFoldDB" id="A0A8J7W465"/>
<sequence>MVLLNYIQEFEGIIGAVLGSVSTLIVTDFLRHRGKLNVYIVNKEYNFDTYKSVGCYSNGSEDNDLYGFRLKYTLQVYNSFDVPQIMRNFQIRFYTNDKLIVQEIPRDETTKVYAAHSIHVNEVGVVNINSREAVQLEQSIYLNVEEFQTDHFNKIDLCYLNDKNKLMTIRLYNYTIAFSQSEKIENTP</sequence>
<dbReference type="EMBL" id="JAGSND010000010">
    <property type="protein sequence ID" value="MBR0599023.1"/>
    <property type="molecule type" value="Genomic_DNA"/>
</dbReference>